<dbReference type="AlphaFoldDB" id="A0A8J8CEH4"/>
<organism evidence="9 10">
    <name type="scientific">Candidatus Sysuiplasma superficiale</name>
    <dbReference type="NCBI Taxonomy" id="2823368"/>
    <lineage>
        <taxon>Archaea</taxon>
        <taxon>Methanobacteriati</taxon>
        <taxon>Thermoplasmatota</taxon>
        <taxon>Thermoplasmata</taxon>
        <taxon>Candidatus Sysuiplasmatales</taxon>
        <taxon>Candidatus Sysuiplasmataceae</taxon>
        <taxon>Candidatus Sysuiplasma</taxon>
    </lineage>
</organism>
<dbReference type="InterPro" id="IPR058240">
    <property type="entry name" value="rSAM_sf"/>
</dbReference>
<evidence type="ECO:0000256" key="1">
    <source>
        <dbReference type="ARBA" id="ARBA00001966"/>
    </source>
</evidence>
<dbReference type="InterPro" id="IPR013785">
    <property type="entry name" value="Aldolase_TIM"/>
</dbReference>
<dbReference type="InterPro" id="IPR017200">
    <property type="entry name" value="PqqE-like"/>
</dbReference>
<dbReference type="InterPro" id="IPR050377">
    <property type="entry name" value="Radical_SAM_PqqE_MftC-like"/>
</dbReference>
<dbReference type="CDD" id="cd01335">
    <property type="entry name" value="Radical_SAM"/>
    <property type="match status" value="1"/>
</dbReference>
<dbReference type="GO" id="GO:0046872">
    <property type="term" value="F:metal ion binding"/>
    <property type="evidence" value="ECO:0007669"/>
    <property type="project" value="UniProtKB-KW"/>
</dbReference>
<dbReference type="EMBL" id="JAGVSJ010000015">
    <property type="protein sequence ID" value="MBX8632145.1"/>
    <property type="molecule type" value="Genomic_DNA"/>
</dbReference>
<evidence type="ECO:0000256" key="6">
    <source>
        <dbReference type="ARBA" id="ARBA00023014"/>
    </source>
</evidence>
<comment type="caution">
    <text evidence="9">The sequence shown here is derived from an EMBL/GenBank/DDBJ whole genome shotgun (WGS) entry which is preliminary data.</text>
</comment>
<dbReference type="PANTHER" id="PTHR11228">
    <property type="entry name" value="RADICAL SAM DOMAIN PROTEIN"/>
    <property type="match status" value="1"/>
</dbReference>
<dbReference type="GO" id="GO:0003824">
    <property type="term" value="F:catalytic activity"/>
    <property type="evidence" value="ECO:0007669"/>
    <property type="project" value="InterPro"/>
</dbReference>
<dbReference type="GO" id="GO:0051539">
    <property type="term" value="F:4 iron, 4 sulfur cluster binding"/>
    <property type="evidence" value="ECO:0007669"/>
    <property type="project" value="UniProtKB-KW"/>
</dbReference>
<feature type="domain" description="Radical SAM core" evidence="8">
    <location>
        <begin position="25"/>
        <end position="235"/>
    </location>
</feature>
<dbReference type="SFLD" id="SFLDG01386">
    <property type="entry name" value="main_SPASM_domain-containing"/>
    <property type="match status" value="1"/>
</dbReference>
<name>A0A8J8CEH4_9ARCH</name>
<evidence type="ECO:0000256" key="3">
    <source>
        <dbReference type="ARBA" id="ARBA00022691"/>
    </source>
</evidence>
<sequence>MINVSRLMTGKAGRNDHIRYPSSRQPAPKVMVFNITRNCNLHCTHCYSGSGHSVFTNLPAVKWISALKAAADMGVEHLLISGGEPLMSRDAMDIIREASERGLKVTLSTNGTLLDAERVSRLKGLVEYIGISIDGPEILHDRFRGVDGAFRRTLANARRCMAAGIRTGFRFTLTRMNSQYVDFALDLAEREHADRICFYHLGYVGRASADLDIDSGERLGAMMKIMERARESAFEILTADNSVDGILAYFLTGSQHVRSLLVRNGGNRSGERIADIDPDGNVYPDQFTRFRLGGIDDLGSIWEGPSQQVLELRDRRRIERCSRCPYFEMCNGNSRGRALASSGDLWGFDPSCYLDMVVKHFEEHMPPDAVSA</sequence>
<evidence type="ECO:0000313" key="10">
    <source>
        <dbReference type="Proteomes" id="UP000716004"/>
    </source>
</evidence>
<dbReference type="GO" id="GO:0006783">
    <property type="term" value="P:heme biosynthetic process"/>
    <property type="evidence" value="ECO:0007669"/>
    <property type="project" value="TreeGrafter"/>
</dbReference>
<dbReference type="InterPro" id="IPR023885">
    <property type="entry name" value="4Fe4S-binding_SPASM_dom"/>
</dbReference>
<proteinExistence type="predicted"/>
<evidence type="ECO:0000256" key="7">
    <source>
        <dbReference type="SAM" id="MobiDB-lite"/>
    </source>
</evidence>
<dbReference type="InterPro" id="IPR007197">
    <property type="entry name" value="rSAM"/>
</dbReference>
<dbReference type="Pfam" id="PF04055">
    <property type="entry name" value="Radical_SAM"/>
    <property type="match status" value="1"/>
</dbReference>
<keyword evidence="3" id="KW-0949">S-adenosyl-L-methionine</keyword>
<dbReference type="Gene3D" id="3.20.20.70">
    <property type="entry name" value="Aldolase class I"/>
    <property type="match status" value="1"/>
</dbReference>
<dbReference type="PIRSF" id="PIRSF037420">
    <property type="entry name" value="PQQ_syn_pqqE"/>
    <property type="match status" value="1"/>
</dbReference>
<gene>
    <name evidence="9" type="ORF">J9259_06480</name>
</gene>
<evidence type="ECO:0000259" key="8">
    <source>
        <dbReference type="PROSITE" id="PS51918"/>
    </source>
</evidence>
<evidence type="ECO:0000313" key="9">
    <source>
        <dbReference type="EMBL" id="MBX8632145.1"/>
    </source>
</evidence>
<keyword evidence="5" id="KW-0408">Iron</keyword>
<evidence type="ECO:0000256" key="4">
    <source>
        <dbReference type="ARBA" id="ARBA00022723"/>
    </source>
</evidence>
<dbReference type="InterPro" id="IPR006638">
    <property type="entry name" value="Elp3/MiaA/NifB-like_rSAM"/>
</dbReference>
<evidence type="ECO:0000256" key="2">
    <source>
        <dbReference type="ARBA" id="ARBA00022485"/>
    </source>
</evidence>
<keyword evidence="4" id="KW-0479">Metal-binding</keyword>
<evidence type="ECO:0000256" key="5">
    <source>
        <dbReference type="ARBA" id="ARBA00023004"/>
    </source>
</evidence>
<accession>A0A8J8CEH4</accession>
<dbReference type="NCBIfam" id="TIGR04085">
    <property type="entry name" value="rSAM_more_4Fe4S"/>
    <property type="match status" value="1"/>
</dbReference>
<dbReference type="SFLD" id="SFLDG01067">
    <property type="entry name" value="SPASM/twitch_domain_containing"/>
    <property type="match status" value="1"/>
</dbReference>
<dbReference type="SUPFAM" id="SSF102114">
    <property type="entry name" value="Radical SAM enzymes"/>
    <property type="match status" value="1"/>
</dbReference>
<reference evidence="9" key="1">
    <citation type="submission" date="2021-04" db="EMBL/GenBank/DDBJ databases">
        <title>Genomic insights into ecological role and evolution of a novel Thermoplasmata order Candidatus Sysuiplasmatales.</title>
        <authorList>
            <person name="Yuan Y."/>
        </authorList>
    </citation>
    <scope>NUCLEOTIDE SEQUENCE</scope>
    <source>
        <strain evidence="9">YP2-bin.285</strain>
    </source>
</reference>
<comment type="cofactor">
    <cofactor evidence="1">
        <name>[4Fe-4S] cluster</name>
        <dbReference type="ChEBI" id="CHEBI:49883"/>
    </cofactor>
</comment>
<dbReference type="Pfam" id="PF13186">
    <property type="entry name" value="SPASM"/>
    <property type="match status" value="1"/>
</dbReference>
<dbReference type="SFLD" id="SFLDS00029">
    <property type="entry name" value="Radical_SAM"/>
    <property type="match status" value="1"/>
</dbReference>
<dbReference type="PROSITE" id="PS51918">
    <property type="entry name" value="RADICAL_SAM"/>
    <property type="match status" value="1"/>
</dbReference>
<dbReference type="Proteomes" id="UP000716004">
    <property type="component" value="Unassembled WGS sequence"/>
</dbReference>
<keyword evidence="2" id="KW-0004">4Fe-4S</keyword>
<feature type="region of interest" description="Disordered" evidence="7">
    <location>
        <begin position="1"/>
        <end position="23"/>
    </location>
</feature>
<protein>
    <submittedName>
        <fullName evidence="9">Radical SAM protein</fullName>
    </submittedName>
</protein>
<dbReference type="PANTHER" id="PTHR11228:SF7">
    <property type="entry name" value="PQQA PEPTIDE CYCLASE"/>
    <property type="match status" value="1"/>
</dbReference>
<dbReference type="SMART" id="SM00729">
    <property type="entry name" value="Elp3"/>
    <property type="match status" value="1"/>
</dbReference>
<keyword evidence="6" id="KW-0411">Iron-sulfur</keyword>